<evidence type="ECO:0000313" key="2">
    <source>
        <dbReference type="Proteomes" id="UP000503330"/>
    </source>
</evidence>
<dbReference type="AlphaFoldDB" id="A0AAP9MDA3"/>
<name>A0AAP9MDA3_CLOIN</name>
<dbReference type="EMBL" id="CP048838">
    <property type="protein sequence ID" value="QJA02345.1"/>
    <property type="molecule type" value="Genomic_DNA"/>
</dbReference>
<protein>
    <submittedName>
        <fullName evidence="1">Uncharacterized protein</fullName>
    </submittedName>
</protein>
<reference evidence="1 2" key="1">
    <citation type="submission" date="2020-02" db="EMBL/GenBank/DDBJ databases">
        <authorList>
            <person name="Kociolek L.K."/>
            <person name="Ozer E.A."/>
        </authorList>
    </citation>
    <scope>NUCLEOTIDE SEQUENCE [LARGE SCALE GENOMIC DNA]</scope>
    <source>
        <strain evidence="1 2">ATCC 14501</strain>
    </source>
</reference>
<evidence type="ECO:0000313" key="1">
    <source>
        <dbReference type="EMBL" id="QJA02345.1"/>
    </source>
</evidence>
<dbReference type="Proteomes" id="UP000503330">
    <property type="component" value="Chromosome"/>
</dbReference>
<organism evidence="1 2">
    <name type="scientific">Clostridium innocuum</name>
    <dbReference type="NCBI Taxonomy" id="1522"/>
    <lineage>
        <taxon>Bacteria</taxon>
        <taxon>Bacillati</taxon>
        <taxon>Bacillota</taxon>
        <taxon>Clostridia</taxon>
        <taxon>Eubacteriales</taxon>
        <taxon>Clostridiaceae</taxon>
        <taxon>Clostridium</taxon>
    </lineage>
</organism>
<dbReference type="GeneID" id="61925449"/>
<proteinExistence type="predicted"/>
<accession>A0AAP9MDA3</accession>
<sequence length="85" mass="10212">MQMKKDGHIKFYTLYEWRQLAETAGFTYHDSFETQIRFPRKMDAAFGLECIMKSFDEKTVSGYDIEILQDEIWITEKVQNVMFLK</sequence>
<dbReference type="RefSeq" id="WP_002608408.1">
    <property type="nucleotide sequence ID" value="NZ_BAAACC010000019.1"/>
</dbReference>
<gene>
    <name evidence="1" type="ORF">G4D54_07890</name>
</gene>